<protein>
    <submittedName>
        <fullName evidence="2">Uncharacterized protein</fullName>
    </submittedName>
</protein>
<dbReference type="EMBL" id="BOMQ01000031">
    <property type="protein sequence ID" value="GIE49212.1"/>
    <property type="molecule type" value="Genomic_DNA"/>
</dbReference>
<feature type="compositionally biased region" description="Low complexity" evidence="1">
    <location>
        <begin position="283"/>
        <end position="297"/>
    </location>
</feature>
<proteinExistence type="predicted"/>
<sequence length="342" mass="35112">MAQSAGRALPGTARARPPLAGGPAGTGTDDPMSEELHGALRAIALALADTDPSSERVTLEWARDRTCIALDAVLGDEAFWTRLGDQQDPGEAFRGLPHGVHDLVDGVTQMLVVIGMAPGPMATRIVRHVHAAAGSVVSWAPAAVVTGGLRAELWRLREELREARLPTVAGGAGPGRDPWTSRLRRDLAAAVMPLMSLSFQGQRVVASVLLNLVASAIWAGGALGVGWVLDGDAAPAPPAQAAPAQATPAQATPAQASPAQAGPAQAGPQDAQAQQPPSPAGPTPAAQDGAAAVDEASAAPMTVEEALVTLKSLRDRELIPQEDYDQAVHQVVQGFAQQVRAG</sequence>
<name>A0A919JHJ8_9ACTN</name>
<feature type="compositionally biased region" description="Low complexity" evidence="1">
    <location>
        <begin position="1"/>
        <end position="21"/>
    </location>
</feature>
<evidence type="ECO:0000256" key="1">
    <source>
        <dbReference type="SAM" id="MobiDB-lite"/>
    </source>
</evidence>
<gene>
    <name evidence="2" type="ORF">Ani05nite_27460</name>
</gene>
<dbReference type="RefSeq" id="WP_203768438.1">
    <property type="nucleotide sequence ID" value="NZ_BOMQ01000031.1"/>
</dbReference>
<evidence type="ECO:0000313" key="2">
    <source>
        <dbReference type="EMBL" id="GIE49212.1"/>
    </source>
</evidence>
<reference evidence="2" key="1">
    <citation type="submission" date="2021-01" db="EMBL/GenBank/DDBJ databases">
        <title>Whole genome shotgun sequence of Actinoplanes nipponensis NBRC 14063.</title>
        <authorList>
            <person name="Komaki H."/>
            <person name="Tamura T."/>
        </authorList>
    </citation>
    <scope>NUCLEOTIDE SEQUENCE</scope>
    <source>
        <strain evidence="2">NBRC 14063</strain>
    </source>
</reference>
<dbReference type="Proteomes" id="UP000647172">
    <property type="component" value="Unassembled WGS sequence"/>
</dbReference>
<accession>A0A919JHJ8</accession>
<comment type="caution">
    <text evidence="2">The sequence shown here is derived from an EMBL/GenBank/DDBJ whole genome shotgun (WGS) entry which is preliminary data.</text>
</comment>
<organism evidence="2 3">
    <name type="scientific">Actinoplanes nipponensis</name>
    <dbReference type="NCBI Taxonomy" id="135950"/>
    <lineage>
        <taxon>Bacteria</taxon>
        <taxon>Bacillati</taxon>
        <taxon>Actinomycetota</taxon>
        <taxon>Actinomycetes</taxon>
        <taxon>Micromonosporales</taxon>
        <taxon>Micromonosporaceae</taxon>
        <taxon>Actinoplanes</taxon>
    </lineage>
</organism>
<feature type="region of interest" description="Disordered" evidence="1">
    <location>
        <begin position="1"/>
        <end position="33"/>
    </location>
</feature>
<dbReference type="AlphaFoldDB" id="A0A919JHJ8"/>
<feature type="compositionally biased region" description="Low complexity" evidence="1">
    <location>
        <begin position="241"/>
        <end position="275"/>
    </location>
</feature>
<feature type="region of interest" description="Disordered" evidence="1">
    <location>
        <begin position="236"/>
        <end position="297"/>
    </location>
</feature>
<evidence type="ECO:0000313" key="3">
    <source>
        <dbReference type="Proteomes" id="UP000647172"/>
    </source>
</evidence>
<keyword evidence="3" id="KW-1185">Reference proteome</keyword>